<evidence type="ECO:0000313" key="6">
    <source>
        <dbReference type="EMBL" id="QRL05380.1"/>
    </source>
</evidence>
<dbReference type="Proteomes" id="UP001318401">
    <property type="component" value="Unassembled WGS sequence"/>
</dbReference>
<dbReference type="GO" id="GO:0016787">
    <property type="term" value="F:hydrolase activity"/>
    <property type="evidence" value="ECO:0007669"/>
    <property type="project" value="UniProtKB-KW"/>
</dbReference>
<dbReference type="AlphaFoldDB" id="A0AAQ0CJD7"/>
<name>A0AAQ0CJD7_9GAMM</name>
<dbReference type="PANTHER" id="PTHR43736">
    <property type="entry name" value="ADP-RIBOSE PYROPHOSPHATASE"/>
    <property type="match status" value="1"/>
</dbReference>
<comment type="cofactor">
    <cofactor evidence="1">
        <name>Mg(2+)</name>
        <dbReference type="ChEBI" id="CHEBI:18420"/>
    </cofactor>
</comment>
<evidence type="ECO:0000313" key="5">
    <source>
        <dbReference type="EMBL" id="NPT32292.1"/>
    </source>
</evidence>
<gene>
    <name evidence="5" type="ORF">DDR56_17205</name>
    <name evidence="6" type="ORF">JDS37_13665</name>
</gene>
<dbReference type="PROSITE" id="PS51462">
    <property type="entry name" value="NUDIX"/>
    <property type="match status" value="1"/>
</dbReference>
<organism evidence="6 7">
    <name type="scientific">Vreelandella venusta</name>
    <dbReference type="NCBI Taxonomy" id="44935"/>
    <lineage>
        <taxon>Bacteria</taxon>
        <taxon>Pseudomonadati</taxon>
        <taxon>Pseudomonadota</taxon>
        <taxon>Gammaproteobacteria</taxon>
        <taxon>Oceanospirillales</taxon>
        <taxon>Halomonadaceae</taxon>
        <taxon>Vreelandella</taxon>
    </lineage>
</organism>
<protein>
    <submittedName>
        <fullName evidence="5">ADP-ribose pyrophosphatase</fullName>
    </submittedName>
    <submittedName>
        <fullName evidence="6">NUDIX hydrolase</fullName>
    </submittedName>
</protein>
<accession>A0AAQ0CJD7</accession>
<dbReference type="EMBL" id="CP066539">
    <property type="protein sequence ID" value="QRL05380.1"/>
    <property type="molecule type" value="Genomic_DNA"/>
</dbReference>
<keyword evidence="8" id="KW-1185">Reference proteome</keyword>
<evidence type="ECO:0000256" key="2">
    <source>
        <dbReference type="ARBA" id="ARBA00022801"/>
    </source>
</evidence>
<sequence>MSGQSGCEFQETSEQRPVVATIAVLLKDDKVLLVRRSNPPDAGRWGFPGGKIERGETIEEAALRELYEETNVIANVHRVFNAVDVLDFNKRGELEYHFVLVAVLCVWVSGEPFAGDDALDACFFNLDDVNEKNLALSLDVEKVARQALAVYENELVE</sequence>
<dbReference type="KEGG" id="hvn:EI420_14885"/>
<evidence type="ECO:0000313" key="7">
    <source>
        <dbReference type="Proteomes" id="UP000663479"/>
    </source>
</evidence>
<dbReference type="PRINTS" id="PR00502">
    <property type="entry name" value="NUDIXFAMILY"/>
</dbReference>
<dbReference type="RefSeq" id="WP_125753725.1">
    <property type="nucleotide sequence ID" value="NZ_BJUL01000001.1"/>
</dbReference>
<dbReference type="EMBL" id="QDKN01000009">
    <property type="protein sequence ID" value="NPT32292.1"/>
    <property type="molecule type" value="Genomic_DNA"/>
</dbReference>
<dbReference type="InterPro" id="IPR020084">
    <property type="entry name" value="NUDIX_hydrolase_CS"/>
</dbReference>
<dbReference type="Proteomes" id="UP000663479">
    <property type="component" value="Chromosome"/>
</dbReference>
<dbReference type="PANTHER" id="PTHR43736:SF1">
    <property type="entry name" value="DIHYDRONEOPTERIN TRIPHOSPHATE DIPHOSPHATASE"/>
    <property type="match status" value="1"/>
</dbReference>
<dbReference type="PROSITE" id="PS00893">
    <property type="entry name" value="NUDIX_BOX"/>
    <property type="match status" value="1"/>
</dbReference>
<dbReference type="InterPro" id="IPR000086">
    <property type="entry name" value="NUDIX_hydrolase_dom"/>
</dbReference>
<feature type="domain" description="Nudix hydrolase" evidence="4">
    <location>
        <begin position="14"/>
        <end position="148"/>
    </location>
</feature>
<keyword evidence="2 3" id="KW-0378">Hydrolase</keyword>
<dbReference type="Gene3D" id="3.90.79.10">
    <property type="entry name" value="Nucleoside Triphosphate Pyrophosphohydrolase"/>
    <property type="match status" value="1"/>
</dbReference>
<comment type="similarity">
    <text evidence="3">Belongs to the Nudix hydrolase family.</text>
</comment>
<dbReference type="SUPFAM" id="SSF55811">
    <property type="entry name" value="Nudix"/>
    <property type="match status" value="1"/>
</dbReference>
<evidence type="ECO:0000256" key="3">
    <source>
        <dbReference type="RuleBase" id="RU003476"/>
    </source>
</evidence>
<evidence type="ECO:0000259" key="4">
    <source>
        <dbReference type="PROSITE" id="PS51462"/>
    </source>
</evidence>
<dbReference type="InterPro" id="IPR015797">
    <property type="entry name" value="NUDIX_hydrolase-like_dom_sf"/>
</dbReference>
<reference evidence="5 8" key="1">
    <citation type="submission" date="2018-04" db="EMBL/GenBank/DDBJ databases">
        <authorList>
            <person name="Li G."/>
            <person name="Du W."/>
            <person name="Bai Y."/>
        </authorList>
    </citation>
    <scope>NUCLEOTIDE SEQUENCE [LARGE SCALE GENOMIC DNA]</scope>
    <source>
        <strain evidence="5 8">YYYZ-3</strain>
    </source>
</reference>
<proteinExistence type="inferred from homology"/>
<reference evidence="6" key="2">
    <citation type="submission" date="2020-12" db="EMBL/GenBank/DDBJ databases">
        <title>Genome reconstruction of Halomonas venusta strain DSM 4743.</title>
        <authorList>
            <person name="Aguirre-Garrido J.F."/>
            <person name="Hernandez-Soto L.M."/>
            <person name="Martinez-Abarca F."/>
        </authorList>
    </citation>
    <scope>NUCLEOTIDE SEQUENCE</scope>
    <source>
        <strain evidence="6">4743</strain>
    </source>
</reference>
<dbReference type="InterPro" id="IPR020476">
    <property type="entry name" value="Nudix_hydrolase"/>
</dbReference>
<evidence type="ECO:0000313" key="8">
    <source>
        <dbReference type="Proteomes" id="UP001318401"/>
    </source>
</evidence>
<dbReference type="CDD" id="cd04673">
    <property type="entry name" value="NUDIX_ADPRase"/>
    <property type="match status" value="1"/>
</dbReference>
<evidence type="ECO:0000256" key="1">
    <source>
        <dbReference type="ARBA" id="ARBA00001946"/>
    </source>
</evidence>
<dbReference type="Pfam" id="PF00293">
    <property type="entry name" value="NUDIX"/>
    <property type="match status" value="1"/>
</dbReference>